<name>A0A9P4SHD5_9PEZI</name>
<dbReference type="OrthoDB" id="5405654at2759"/>
<feature type="compositionally biased region" description="Polar residues" evidence="1">
    <location>
        <begin position="85"/>
        <end position="98"/>
    </location>
</feature>
<organism evidence="2 3">
    <name type="scientific">Patellaria atrata CBS 101060</name>
    <dbReference type="NCBI Taxonomy" id="1346257"/>
    <lineage>
        <taxon>Eukaryota</taxon>
        <taxon>Fungi</taxon>
        <taxon>Dikarya</taxon>
        <taxon>Ascomycota</taxon>
        <taxon>Pezizomycotina</taxon>
        <taxon>Dothideomycetes</taxon>
        <taxon>Dothideomycetes incertae sedis</taxon>
        <taxon>Patellariales</taxon>
        <taxon>Patellariaceae</taxon>
        <taxon>Patellaria</taxon>
    </lineage>
</organism>
<feature type="compositionally biased region" description="Basic and acidic residues" evidence="1">
    <location>
        <begin position="117"/>
        <end position="129"/>
    </location>
</feature>
<dbReference type="EMBL" id="MU006089">
    <property type="protein sequence ID" value="KAF2842961.1"/>
    <property type="molecule type" value="Genomic_DNA"/>
</dbReference>
<dbReference type="PANTHER" id="PTHR42053:SF1">
    <property type="match status" value="1"/>
</dbReference>
<reference evidence="2" key="1">
    <citation type="journal article" date="2020" name="Stud. Mycol.">
        <title>101 Dothideomycetes genomes: a test case for predicting lifestyles and emergence of pathogens.</title>
        <authorList>
            <person name="Haridas S."/>
            <person name="Albert R."/>
            <person name="Binder M."/>
            <person name="Bloem J."/>
            <person name="Labutti K."/>
            <person name="Salamov A."/>
            <person name="Andreopoulos B."/>
            <person name="Baker S."/>
            <person name="Barry K."/>
            <person name="Bills G."/>
            <person name="Bluhm B."/>
            <person name="Cannon C."/>
            <person name="Castanera R."/>
            <person name="Culley D."/>
            <person name="Daum C."/>
            <person name="Ezra D."/>
            <person name="Gonzalez J."/>
            <person name="Henrissat B."/>
            <person name="Kuo A."/>
            <person name="Liang C."/>
            <person name="Lipzen A."/>
            <person name="Lutzoni F."/>
            <person name="Magnuson J."/>
            <person name="Mondo S."/>
            <person name="Nolan M."/>
            <person name="Ohm R."/>
            <person name="Pangilinan J."/>
            <person name="Park H.-J."/>
            <person name="Ramirez L."/>
            <person name="Alfaro M."/>
            <person name="Sun H."/>
            <person name="Tritt A."/>
            <person name="Yoshinaga Y."/>
            <person name="Zwiers L.-H."/>
            <person name="Turgeon B."/>
            <person name="Goodwin S."/>
            <person name="Spatafora J."/>
            <person name="Crous P."/>
            <person name="Grigoriev I."/>
        </authorList>
    </citation>
    <scope>NUCLEOTIDE SEQUENCE</scope>
    <source>
        <strain evidence="2">CBS 101060</strain>
    </source>
</reference>
<gene>
    <name evidence="2" type="ORF">M501DRAFT_926345</name>
</gene>
<comment type="caution">
    <text evidence="2">The sequence shown here is derived from an EMBL/GenBank/DDBJ whole genome shotgun (WGS) entry which is preliminary data.</text>
</comment>
<evidence type="ECO:0000256" key="1">
    <source>
        <dbReference type="SAM" id="MobiDB-lite"/>
    </source>
</evidence>
<feature type="region of interest" description="Disordered" evidence="1">
    <location>
        <begin position="179"/>
        <end position="200"/>
    </location>
</feature>
<feature type="region of interest" description="Disordered" evidence="1">
    <location>
        <begin position="84"/>
        <end position="153"/>
    </location>
</feature>
<feature type="compositionally biased region" description="Low complexity" evidence="1">
    <location>
        <begin position="99"/>
        <end position="111"/>
    </location>
</feature>
<evidence type="ECO:0000313" key="2">
    <source>
        <dbReference type="EMBL" id="KAF2842961.1"/>
    </source>
</evidence>
<dbReference type="PANTHER" id="PTHR42053">
    <property type="match status" value="1"/>
</dbReference>
<keyword evidence="3" id="KW-1185">Reference proteome</keyword>
<sequence>MATTTTKPQLSALKTPASATFPSELRSPMVGTPTYIKLEDGKKTPITPPAAYVDFLKALSPVLMSPLATGQSTKFNFTFEKPLPSATSVPTDRPSPTRTSSAQSFASTTSSCCSCNQDKKENPKPKPVDLRVAVPDSPFTRPPPMSARTPRRLHIPQSPYSPAGIRSPLSAHSVHSPYSAAMSPREYPWDSETGRKRSVSVRQVVTRTVTYCSTPLDPAPKGKRRKLE</sequence>
<protein>
    <submittedName>
        <fullName evidence="2">Uncharacterized protein</fullName>
    </submittedName>
</protein>
<proteinExistence type="predicted"/>
<accession>A0A9P4SHD5</accession>
<dbReference type="Proteomes" id="UP000799429">
    <property type="component" value="Unassembled WGS sequence"/>
</dbReference>
<dbReference type="AlphaFoldDB" id="A0A9P4SHD5"/>
<evidence type="ECO:0000313" key="3">
    <source>
        <dbReference type="Proteomes" id="UP000799429"/>
    </source>
</evidence>
<feature type="region of interest" description="Disordered" evidence="1">
    <location>
        <begin position="1"/>
        <end position="26"/>
    </location>
</feature>